<reference evidence="1 2" key="1">
    <citation type="journal article" date="2018" name="Nat. Ecol. Evol.">
        <title>Pezizomycetes genomes reveal the molecular basis of ectomycorrhizal truffle lifestyle.</title>
        <authorList>
            <person name="Murat C."/>
            <person name="Payen T."/>
            <person name="Noel B."/>
            <person name="Kuo A."/>
            <person name="Morin E."/>
            <person name="Chen J."/>
            <person name="Kohler A."/>
            <person name="Krizsan K."/>
            <person name="Balestrini R."/>
            <person name="Da Silva C."/>
            <person name="Montanini B."/>
            <person name="Hainaut M."/>
            <person name="Levati E."/>
            <person name="Barry K.W."/>
            <person name="Belfiori B."/>
            <person name="Cichocki N."/>
            <person name="Clum A."/>
            <person name="Dockter R.B."/>
            <person name="Fauchery L."/>
            <person name="Guy J."/>
            <person name="Iotti M."/>
            <person name="Le Tacon F."/>
            <person name="Lindquist E.A."/>
            <person name="Lipzen A."/>
            <person name="Malagnac F."/>
            <person name="Mello A."/>
            <person name="Molinier V."/>
            <person name="Miyauchi S."/>
            <person name="Poulain J."/>
            <person name="Riccioni C."/>
            <person name="Rubini A."/>
            <person name="Sitrit Y."/>
            <person name="Splivallo R."/>
            <person name="Traeger S."/>
            <person name="Wang M."/>
            <person name="Zifcakova L."/>
            <person name="Wipf D."/>
            <person name="Zambonelli A."/>
            <person name="Paolocci F."/>
            <person name="Nowrousian M."/>
            <person name="Ottonello S."/>
            <person name="Baldrian P."/>
            <person name="Spatafora J.W."/>
            <person name="Henrissat B."/>
            <person name="Nagy L.G."/>
            <person name="Aury J.M."/>
            <person name="Wincker P."/>
            <person name="Grigoriev I.V."/>
            <person name="Bonfante P."/>
            <person name="Martin F.M."/>
        </authorList>
    </citation>
    <scope>NUCLEOTIDE SEQUENCE [LARGE SCALE GENOMIC DNA]</scope>
    <source>
        <strain evidence="1 2">RN42</strain>
    </source>
</reference>
<dbReference type="AlphaFoldDB" id="A0A3N4I5S7"/>
<organism evidence="1 2">
    <name type="scientific">Ascobolus immersus RN42</name>
    <dbReference type="NCBI Taxonomy" id="1160509"/>
    <lineage>
        <taxon>Eukaryota</taxon>
        <taxon>Fungi</taxon>
        <taxon>Dikarya</taxon>
        <taxon>Ascomycota</taxon>
        <taxon>Pezizomycotina</taxon>
        <taxon>Pezizomycetes</taxon>
        <taxon>Pezizales</taxon>
        <taxon>Ascobolaceae</taxon>
        <taxon>Ascobolus</taxon>
    </lineage>
</organism>
<name>A0A3N4I5S7_ASCIM</name>
<evidence type="ECO:0000313" key="2">
    <source>
        <dbReference type="Proteomes" id="UP000275078"/>
    </source>
</evidence>
<gene>
    <name evidence="1" type="ORF">BJ508DRAFT_414708</name>
</gene>
<dbReference type="Proteomes" id="UP000275078">
    <property type="component" value="Unassembled WGS sequence"/>
</dbReference>
<accession>A0A3N4I5S7</accession>
<evidence type="ECO:0000313" key="1">
    <source>
        <dbReference type="EMBL" id="RPA81455.1"/>
    </source>
</evidence>
<sequence length="113" mass="12480">MKFGKLLIGLVVVVVVVWWWSRVIVAYSYSGGCVSPLLVFPANLNGNKGHGETQESITNIETCKLQLYQGNSSWVSTHVLVGQTRLYTVVTFGFASTRIRHCGSTNRCFPGNQ</sequence>
<dbReference type="EMBL" id="ML119679">
    <property type="protein sequence ID" value="RPA81455.1"/>
    <property type="molecule type" value="Genomic_DNA"/>
</dbReference>
<proteinExistence type="predicted"/>
<protein>
    <submittedName>
        <fullName evidence="1">Uncharacterized protein</fullName>
    </submittedName>
</protein>
<keyword evidence="2" id="KW-1185">Reference proteome</keyword>